<protein>
    <submittedName>
        <fullName evidence="3">Transcriptional regulator protein-like protein</fullName>
    </submittedName>
</protein>
<dbReference type="AlphaFoldDB" id="D5UEV3"/>
<gene>
    <name evidence="3" type="ordered locus">Cfla_1866</name>
</gene>
<dbReference type="RefSeq" id="WP_013117097.1">
    <property type="nucleotide sequence ID" value="NC_014151.1"/>
</dbReference>
<dbReference type="Pfam" id="PF25583">
    <property type="entry name" value="WCX"/>
    <property type="match status" value="1"/>
</dbReference>
<dbReference type="InterPro" id="IPR026881">
    <property type="entry name" value="WYL_dom"/>
</dbReference>
<reference evidence="3 4" key="1">
    <citation type="journal article" date="2010" name="Stand. Genomic Sci.">
        <title>Complete genome sequence of Cellulomonas flavigena type strain (134).</title>
        <authorList>
            <person name="Abt B."/>
            <person name="Foster B."/>
            <person name="Lapidus A."/>
            <person name="Clum A."/>
            <person name="Sun H."/>
            <person name="Pukall R."/>
            <person name="Lucas S."/>
            <person name="Glavina Del Rio T."/>
            <person name="Nolan M."/>
            <person name="Tice H."/>
            <person name="Cheng J.F."/>
            <person name="Pitluck S."/>
            <person name="Liolios K."/>
            <person name="Ivanova N."/>
            <person name="Mavromatis K."/>
            <person name="Ovchinnikova G."/>
            <person name="Pati A."/>
            <person name="Goodwin L."/>
            <person name="Chen A."/>
            <person name="Palaniappan K."/>
            <person name="Land M."/>
            <person name="Hauser L."/>
            <person name="Chang Y.J."/>
            <person name="Jeffries C.D."/>
            <person name="Rohde M."/>
            <person name="Goker M."/>
            <person name="Woyke T."/>
            <person name="Bristow J."/>
            <person name="Eisen J.A."/>
            <person name="Markowitz V."/>
            <person name="Hugenholtz P."/>
            <person name="Kyrpides N.C."/>
            <person name="Klenk H.P."/>
        </authorList>
    </citation>
    <scope>NUCLEOTIDE SEQUENCE [LARGE SCALE GENOMIC DNA]</scope>
    <source>
        <strain evidence="4">ATCC 482 / DSM 20109 / BCRC 11376 / JCM 18109 / NBRC 3775 / NCIMB 8073 / NRS 134</strain>
    </source>
</reference>
<dbReference type="Pfam" id="PF13280">
    <property type="entry name" value="WYL"/>
    <property type="match status" value="1"/>
</dbReference>
<feature type="domain" description="WCX" evidence="2">
    <location>
        <begin position="248"/>
        <end position="328"/>
    </location>
</feature>
<dbReference type="EMBL" id="CP001964">
    <property type="protein sequence ID" value="ADG74763.1"/>
    <property type="molecule type" value="Genomic_DNA"/>
</dbReference>
<sequence>MPPAIPPAERLLNLVIALVNTPVRMTKEQVRASVAGYGDARSDEAFERMFERDKDTLRELGMPVLTVTHAGHGDDVGYRIDTAHWSMPPIELTAAELGVLALAAQVWQDQSLRADSTRALTKLRAVGTQAQAHDLVAGLAPRVRAGGDAFGPLVDAVQNRQAVRFTYHAATTGEVRERTVEPWKLLARRGGWVLLARDRDRGASRSFRLRRIRGSVRPVGAPGGFEAPTVQELADASHAWVGEGPERTALLAVTPQRAGALRARASGPAVGVDLPAGAAQVLQGRDLVAVPYRLGWELAEEVVRYGDAVVVLDPPEVRDAVVRMLRVAATLDRLRRADDTPDVRVADSEEARGA</sequence>
<dbReference type="Proteomes" id="UP000000849">
    <property type="component" value="Chromosome"/>
</dbReference>
<dbReference type="HOGENOM" id="CLU_041141_3_1_11"/>
<accession>D5UEV3</accession>
<feature type="domain" description="WYL" evidence="1">
    <location>
        <begin position="149"/>
        <end position="213"/>
    </location>
</feature>
<keyword evidence="4" id="KW-1185">Reference proteome</keyword>
<proteinExistence type="predicted"/>
<dbReference type="KEGG" id="cfl:Cfla_1866"/>
<dbReference type="InterPro" id="IPR051534">
    <property type="entry name" value="CBASS_pafABC_assoc_protein"/>
</dbReference>
<dbReference type="PANTHER" id="PTHR34580:SF3">
    <property type="entry name" value="PROTEIN PAFB"/>
    <property type="match status" value="1"/>
</dbReference>
<evidence type="ECO:0000259" key="2">
    <source>
        <dbReference type="Pfam" id="PF25583"/>
    </source>
</evidence>
<dbReference type="PROSITE" id="PS52050">
    <property type="entry name" value="WYL"/>
    <property type="match status" value="1"/>
</dbReference>
<dbReference type="STRING" id="446466.Cfla_1866"/>
<dbReference type="eggNOG" id="COG2378">
    <property type="taxonomic scope" value="Bacteria"/>
</dbReference>
<dbReference type="PANTHER" id="PTHR34580">
    <property type="match status" value="1"/>
</dbReference>
<evidence type="ECO:0000313" key="4">
    <source>
        <dbReference type="Proteomes" id="UP000000849"/>
    </source>
</evidence>
<organism evidence="3 4">
    <name type="scientific">Cellulomonas flavigena (strain ATCC 482 / DSM 20109 / BCRC 11376 / JCM 18109 / NBRC 3775 / NCIMB 8073 / NRS 134)</name>
    <dbReference type="NCBI Taxonomy" id="446466"/>
    <lineage>
        <taxon>Bacteria</taxon>
        <taxon>Bacillati</taxon>
        <taxon>Actinomycetota</taxon>
        <taxon>Actinomycetes</taxon>
        <taxon>Micrococcales</taxon>
        <taxon>Cellulomonadaceae</taxon>
        <taxon>Cellulomonas</taxon>
    </lineage>
</organism>
<dbReference type="InterPro" id="IPR057727">
    <property type="entry name" value="WCX_dom"/>
</dbReference>
<dbReference type="OrthoDB" id="3268930at2"/>
<evidence type="ECO:0000313" key="3">
    <source>
        <dbReference type="EMBL" id="ADG74763.1"/>
    </source>
</evidence>
<name>D5UEV3_CELFN</name>
<evidence type="ECO:0000259" key="1">
    <source>
        <dbReference type="Pfam" id="PF13280"/>
    </source>
</evidence>